<feature type="chain" id="PRO_5047027398" description="DUF5666 domain-containing protein" evidence="2">
    <location>
        <begin position="27"/>
        <end position="130"/>
    </location>
</feature>
<gene>
    <name evidence="3" type="ORF">ACFFH7_38775</name>
</gene>
<feature type="compositionally biased region" description="Low complexity" evidence="1">
    <location>
        <begin position="27"/>
        <end position="44"/>
    </location>
</feature>
<feature type="region of interest" description="Disordered" evidence="1">
    <location>
        <begin position="27"/>
        <end position="56"/>
    </location>
</feature>
<protein>
    <recommendedName>
        <fullName evidence="5">DUF5666 domain-containing protein</fullName>
    </recommendedName>
</protein>
<organism evidence="3 4">
    <name type="scientific">Kutzneria chonburiensis</name>
    <dbReference type="NCBI Taxonomy" id="1483604"/>
    <lineage>
        <taxon>Bacteria</taxon>
        <taxon>Bacillati</taxon>
        <taxon>Actinomycetota</taxon>
        <taxon>Actinomycetes</taxon>
        <taxon>Pseudonocardiales</taxon>
        <taxon>Pseudonocardiaceae</taxon>
        <taxon>Kutzneria</taxon>
    </lineage>
</organism>
<evidence type="ECO:0000256" key="2">
    <source>
        <dbReference type="SAM" id="SignalP"/>
    </source>
</evidence>
<evidence type="ECO:0000313" key="4">
    <source>
        <dbReference type="Proteomes" id="UP001589810"/>
    </source>
</evidence>
<dbReference type="RefSeq" id="WP_273937736.1">
    <property type="nucleotide sequence ID" value="NZ_CP097263.1"/>
</dbReference>
<keyword evidence="2" id="KW-0732">Signal</keyword>
<evidence type="ECO:0000313" key="3">
    <source>
        <dbReference type="EMBL" id="MFC0547508.1"/>
    </source>
</evidence>
<dbReference type="PROSITE" id="PS51257">
    <property type="entry name" value="PROKAR_LIPOPROTEIN"/>
    <property type="match status" value="1"/>
</dbReference>
<evidence type="ECO:0008006" key="5">
    <source>
        <dbReference type="Google" id="ProtNLM"/>
    </source>
</evidence>
<evidence type="ECO:0000256" key="1">
    <source>
        <dbReference type="SAM" id="MobiDB-lite"/>
    </source>
</evidence>
<feature type="signal peptide" evidence="2">
    <location>
        <begin position="1"/>
        <end position="26"/>
    </location>
</feature>
<keyword evidence="4" id="KW-1185">Reference proteome</keyword>
<accession>A0ABV6N4J0</accession>
<dbReference type="Proteomes" id="UP001589810">
    <property type="component" value="Unassembled WGS sequence"/>
</dbReference>
<comment type="caution">
    <text evidence="3">The sequence shown here is derived from an EMBL/GenBank/DDBJ whole genome shotgun (WGS) entry which is preliminary data.</text>
</comment>
<proteinExistence type="predicted"/>
<feature type="region of interest" description="Disordered" evidence="1">
    <location>
        <begin position="73"/>
        <end position="99"/>
    </location>
</feature>
<dbReference type="EMBL" id="JBHLUD010000013">
    <property type="protein sequence ID" value="MFC0547508.1"/>
    <property type="molecule type" value="Genomic_DNA"/>
</dbReference>
<reference evidence="3 4" key="1">
    <citation type="submission" date="2024-09" db="EMBL/GenBank/DDBJ databases">
        <authorList>
            <person name="Sun Q."/>
            <person name="Mori K."/>
        </authorList>
    </citation>
    <scope>NUCLEOTIDE SEQUENCE [LARGE SCALE GENOMIC DNA]</scope>
    <source>
        <strain evidence="3 4">TBRC 1432</strain>
    </source>
</reference>
<name>A0ABV6N4J0_9PSEU</name>
<sequence>MTSLTRTIGALVLTAAAALSVTACSAAATGSPAPSTSASATPSKGKAKPLPAGESRVAGTVATVSASQLTVTKKDGSTETLTTDPATKIEGGPLQQGQRVTAVVKGDQALTVRVAQPHASSAAPTTTPTS</sequence>